<dbReference type="AlphaFoldDB" id="A0A508BRD6"/>
<evidence type="ECO:0000313" key="2">
    <source>
        <dbReference type="EMBL" id="TQD63244.1"/>
    </source>
</evidence>
<protein>
    <recommendedName>
        <fullName evidence="4">DUF3800 domain-containing protein</fullName>
    </recommendedName>
</protein>
<dbReference type="GeneID" id="64213900"/>
<dbReference type="EMBL" id="JAMZMF010000002">
    <property type="protein sequence ID" value="MDR0176669.1"/>
    <property type="molecule type" value="Genomic_DNA"/>
</dbReference>
<dbReference type="OrthoDB" id="3255134at2"/>
<accession>A0A508BRD6</accession>
<reference evidence="2 3" key="1">
    <citation type="submission" date="2019-06" db="EMBL/GenBank/DDBJ databases">
        <title>Draft genome sequence of Actinomyces oris CCUG 34288T.</title>
        <authorList>
            <person name="Salva-Serra F."/>
            <person name="Cardew S."/>
            <person name="Moore E."/>
        </authorList>
    </citation>
    <scope>NUCLEOTIDE SEQUENCE [LARGE SCALE GENOMIC DNA]</scope>
    <source>
        <strain evidence="2 3">CCUG 34288</strain>
    </source>
</reference>
<organism evidence="2 3">
    <name type="scientific">Actinomyces oris</name>
    <dbReference type="NCBI Taxonomy" id="544580"/>
    <lineage>
        <taxon>Bacteria</taxon>
        <taxon>Bacillati</taxon>
        <taxon>Actinomycetota</taxon>
        <taxon>Actinomycetes</taxon>
        <taxon>Actinomycetales</taxon>
        <taxon>Actinomycetaceae</taxon>
        <taxon>Actinomyces</taxon>
    </lineage>
</organism>
<gene>
    <name evidence="2" type="ORF">FK267_01265</name>
    <name evidence="1" type="ORF">RF687_01710</name>
</gene>
<evidence type="ECO:0000313" key="3">
    <source>
        <dbReference type="Proteomes" id="UP000317942"/>
    </source>
</evidence>
<evidence type="ECO:0000313" key="1">
    <source>
        <dbReference type="EMBL" id="MDR0176669.1"/>
    </source>
</evidence>
<dbReference type="Proteomes" id="UP001230065">
    <property type="component" value="Unassembled WGS sequence"/>
</dbReference>
<proteinExistence type="predicted"/>
<dbReference type="RefSeq" id="WP_141405894.1">
    <property type="nucleotide sequence ID" value="NZ_CP066060.1"/>
</dbReference>
<evidence type="ECO:0008006" key="4">
    <source>
        <dbReference type="Google" id="ProtNLM"/>
    </source>
</evidence>
<dbReference type="EMBL" id="VICC01000001">
    <property type="protein sequence ID" value="TQD63244.1"/>
    <property type="molecule type" value="Genomic_DNA"/>
</dbReference>
<reference evidence="1" key="2">
    <citation type="submission" date="2022-06" db="EMBL/GenBank/DDBJ databases">
        <title>Draft Genome Sequences of Three Actinomyces oris Strains, Isolated from Healthy Human Feces.</title>
        <authorList>
            <person name="Ye Y."/>
            <person name="Liu C."/>
            <person name="Zhao J."/>
            <person name="Xu J."/>
            <person name="Huang H."/>
            <person name="Wang B."/>
            <person name="Wei J."/>
            <person name="Jing X."/>
        </authorList>
    </citation>
    <scope>NUCLEOTIDE SEQUENCE</scope>
    <source>
        <strain evidence="1">CNGBCC1803727</strain>
    </source>
</reference>
<sequence length="193" mass="21839">MGRVAYGDESVRRSGVSESVYFLGTYIADEDQSDLADALSVYVRQGGKLHWRDHTPRTKRAVCETISEHNAKYLVVAASPIPEGKGEERARQQALHCLSVMLEGDFGVDSLILERRQQTQDEKDKRTIALAQRNKVLTSGFRLTHRFGHEDKHLWVPDQVIGALGDHWAGSDAGDNWSMIADRVWVERIDPRR</sequence>
<comment type="caution">
    <text evidence="2">The sequence shown here is derived from an EMBL/GenBank/DDBJ whole genome shotgun (WGS) entry which is preliminary data.</text>
</comment>
<dbReference type="Proteomes" id="UP000317942">
    <property type="component" value="Unassembled WGS sequence"/>
</dbReference>
<name>A0A508BRD6_9ACTO</name>